<comment type="subcellular location">
    <subcellularLocation>
        <location evidence="8">Cytoplasm</location>
    </subcellularLocation>
</comment>
<keyword evidence="8" id="KW-0963">Cytoplasm</keyword>
<dbReference type="InterPro" id="IPR024109">
    <property type="entry name" value="Trp-tRNA-ligase_bac-type"/>
</dbReference>
<evidence type="ECO:0000256" key="1">
    <source>
        <dbReference type="ARBA" id="ARBA00005594"/>
    </source>
</evidence>
<comment type="function">
    <text evidence="8">Catalyzes the attachment of tryptophan to tRNA(Trp).</text>
</comment>
<reference evidence="10 11" key="1">
    <citation type="journal article" date="2016" name="Nat. Commun.">
        <title>Thousands of microbial genomes shed light on interconnected biogeochemical processes in an aquifer system.</title>
        <authorList>
            <person name="Anantharaman K."/>
            <person name="Brown C.T."/>
            <person name="Hug L.A."/>
            <person name="Sharon I."/>
            <person name="Castelle C.J."/>
            <person name="Probst A.J."/>
            <person name="Thomas B.C."/>
            <person name="Singh A."/>
            <person name="Wilkins M.J."/>
            <person name="Karaoz U."/>
            <person name="Brodie E.L."/>
            <person name="Williams K.H."/>
            <person name="Hubbard S.S."/>
            <person name="Banfield J.F."/>
        </authorList>
    </citation>
    <scope>NUCLEOTIDE SEQUENCE [LARGE SCALE GENOMIC DNA]</scope>
</reference>
<comment type="similarity">
    <text evidence="1 8 9">Belongs to the class-I aminoacyl-tRNA synthetase family.</text>
</comment>
<sequence length="326" mass="36362">MRFLSGIRPTNLLHIGNYFGAMRQFVEFQKEHDGFVMIADLHALDTETDATRLHQNILTLTATYLAVGLDAQKNILFLQSSVPEHTELAHIFSALVRMSELERMTQYKDKAKARNENVPVALFTYPLLMAADILMYEPDIVPVGDDQTQHVEMTRDIAERFNRHYGETFRVPKLHLTKVGARVMGLDDPTKKMSKSAASAKNYIALTDDNNTIRKKIMSAVTDSNGIVAYADDQPGIRNLIDMMHLATGTTVEKIAASYDGKGYGDLKRDVAEAVVAFVEPLRTGIVDRLKDKTTLAETIKEGSNRARALATKKMESVRKAVGIFA</sequence>
<feature type="short sequence motif" description="'KMSKS' region" evidence="8">
    <location>
        <begin position="192"/>
        <end position="196"/>
    </location>
</feature>
<feature type="binding site" evidence="8">
    <location>
        <begin position="144"/>
        <end position="146"/>
    </location>
    <ligand>
        <name>ATP</name>
        <dbReference type="ChEBI" id="CHEBI:30616"/>
    </ligand>
</feature>
<dbReference type="GO" id="GO:0006436">
    <property type="term" value="P:tryptophanyl-tRNA aminoacylation"/>
    <property type="evidence" value="ECO:0007669"/>
    <property type="project" value="UniProtKB-UniRule"/>
</dbReference>
<dbReference type="Gene3D" id="3.40.50.620">
    <property type="entry name" value="HUPs"/>
    <property type="match status" value="1"/>
</dbReference>
<dbReference type="PANTHER" id="PTHR43766:SF1">
    <property type="entry name" value="TRYPTOPHAN--TRNA LIGASE, MITOCHONDRIAL"/>
    <property type="match status" value="1"/>
</dbReference>
<evidence type="ECO:0000256" key="9">
    <source>
        <dbReference type="RuleBase" id="RU363036"/>
    </source>
</evidence>
<evidence type="ECO:0000256" key="5">
    <source>
        <dbReference type="ARBA" id="ARBA00022917"/>
    </source>
</evidence>
<evidence type="ECO:0000256" key="2">
    <source>
        <dbReference type="ARBA" id="ARBA00022598"/>
    </source>
</evidence>
<comment type="catalytic activity">
    <reaction evidence="7 8">
        <text>tRNA(Trp) + L-tryptophan + ATP = L-tryptophyl-tRNA(Trp) + AMP + diphosphate + H(+)</text>
        <dbReference type="Rhea" id="RHEA:24080"/>
        <dbReference type="Rhea" id="RHEA-COMP:9671"/>
        <dbReference type="Rhea" id="RHEA-COMP:9705"/>
        <dbReference type="ChEBI" id="CHEBI:15378"/>
        <dbReference type="ChEBI" id="CHEBI:30616"/>
        <dbReference type="ChEBI" id="CHEBI:33019"/>
        <dbReference type="ChEBI" id="CHEBI:57912"/>
        <dbReference type="ChEBI" id="CHEBI:78442"/>
        <dbReference type="ChEBI" id="CHEBI:78535"/>
        <dbReference type="ChEBI" id="CHEBI:456215"/>
        <dbReference type="EC" id="6.1.1.2"/>
    </reaction>
</comment>
<dbReference type="GO" id="GO:0004830">
    <property type="term" value="F:tryptophan-tRNA ligase activity"/>
    <property type="evidence" value="ECO:0007669"/>
    <property type="project" value="UniProtKB-UniRule"/>
</dbReference>
<dbReference type="CDD" id="cd00806">
    <property type="entry name" value="TrpRS_core"/>
    <property type="match status" value="1"/>
</dbReference>
<keyword evidence="3 8" id="KW-0547">Nucleotide-binding</keyword>
<dbReference type="EC" id="6.1.1.2" evidence="8"/>
<dbReference type="Pfam" id="PF00579">
    <property type="entry name" value="tRNA-synt_1b"/>
    <property type="match status" value="1"/>
</dbReference>
<dbReference type="PROSITE" id="PS00178">
    <property type="entry name" value="AA_TRNA_LIGASE_I"/>
    <property type="match status" value="1"/>
</dbReference>
<proteinExistence type="inferred from homology"/>
<accession>A0A1F7U1M1</accession>
<evidence type="ECO:0000256" key="3">
    <source>
        <dbReference type="ARBA" id="ARBA00022741"/>
    </source>
</evidence>
<feature type="binding site" evidence="8">
    <location>
        <position position="132"/>
    </location>
    <ligand>
        <name>L-tryptophan</name>
        <dbReference type="ChEBI" id="CHEBI:57912"/>
    </ligand>
</feature>
<evidence type="ECO:0000256" key="4">
    <source>
        <dbReference type="ARBA" id="ARBA00022840"/>
    </source>
</evidence>
<evidence type="ECO:0000313" key="11">
    <source>
        <dbReference type="Proteomes" id="UP000177097"/>
    </source>
</evidence>
<dbReference type="Gene3D" id="1.10.240.10">
    <property type="entry name" value="Tyrosyl-Transfer RNA Synthetase"/>
    <property type="match status" value="1"/>
</dbReference>
<dbReference type="Proteomes" id="UP000177097">
    <property type="component" value="Unassembled WGS sequence"/>
</dbReference>
<keyword evidence="4 8" id="KW-0067">ATP-binding</keyword>
<comment type="subunit">
    <text evidence="8">Homodimer.</text>
</comment>
<dbReference type="InterPro" id="IPR002305">
    <property type="entry name" value="aa-tRNA-synth_Ic"/>
</dbReference>
<keyword evidence="2 8" id="KW-0436">Ligase</keyword>
<feature type="binding site" evidence="8">
    <location>
        <position position="183"/>
    </location>
    <ligand>
        <name>ATP</name>
        <dbReference type="ChEBI" id="CHEBI:30616"/>
    </ligand>
</feature>
<feature type="binding site" evidence="8">
    <location>
        <begin position="16"/>
        <end position="17"/>
    </location>
    <ligand>
        <name>ATP</name>
        <dbReference type="ChEBI" id="CHEBI:30616"/>
    </ligand>
</feature>
<feature type="binding site" evidence="8">
    <location>
        <begin position="192"/>
        <end position="196"/>
    </location>
    <ligand>
        <name>ATP</name>
        <dbReference type="ChEBI" id="CHEBI:30616"/>
    </ligand>
</feature>
<feature type="binding site" evidence="8">
    <location>
        <begin position="8"/>
        <end position="10"/>
    </location>
    <ligand>
        <name>ATP</name>
        <dbReference type="ChEBI" id="CHEBI:30616"/>
    </ligand>
</feature>
<organism evidence="10 11">
    <name type="scientific">Candidatus Uhrbacteria bacterium RIFCSPHIGHO2_02_FULL_53_13</name>
    <dbReference type="NCBI Taxonomy" id="1802389"/>
    <lineage>
        <taxon>Bacteria</taxon>
        <taxon>Candidatus Uhriibacteriota</taxon>
    </lineage>
</organism>
<protein>
    <recommendedName>
        <fullName evidence="8">Tryptophan--tRNA ligase</fullName>
        <ecNumber evidence="8">6.1.1.2</ecNumber>
    </recommendedName>
    <alternativeName>
        <fullName evidence="8">Tryptophanyl-tRNA synthetase</fullName>
        <shortName evidence="8">TrpRS</shortName>
    </alternativeName>
</protein>
<keyword evidence="5 8" id="KW-0648">Protein biosynthesis</keyword>
<dbReference type="EMBL" id="MGDX01000007">
    <property type="protein sequence ID" value="OGL71728.1"/>
    <property type="molecule type" value="Genomic_DNA"/>
</dbReference>
<dbReference type="NCBIfam" id="TIGR00233">
    <property type="entry name" value="trpS"/>
    <property type="match status" value="1"/>
</dbReference>
<evidence type="ECO:0000313" key="10">
    <source>
        <dbReference type="EMBL" id="OGL71728.1"/>
    </source>
</evidence>
<dbReference type="PRINTS" id="PR01039">
    <property type="entry name" value="TRNASYNTHTRP"/>
</dbReference>
<dbReference type="STRING" id="1802389.A3C17_00305"/>
<evidence type="ECO:0000256" key="6">
    <source>
        <dbReference type="ARBA" id="ARBA00023146"/>
    </source>
</evidence>
<dbReference type="HAMAP" id="MF_00140_B">
    <property type="entry name" value="Trp_tRNA_synth_B"/>
    <property type="match status" value="1"/>
</dbReference>
<dbReference type="GO" id="GO:0005829">
    <property type="term" value="C:cytosol"/>
    <property type="evidence" value="ECO:0007669"/>
    <property type="project" value="TreeGrafter"/>
</dbReference>
<dbReference type="SUPFAM" id="SSF52374">
    <property type="entry name" value="Nucleotidylyl transferase"/>
    <property type="match status" value="1"/>
</dbReference>
<dbReference type="InterPro" id="IPR014729">
    <property type="entry name" value="Rossmann-like_a/b/a_fold"/>
</dbReference>
<dbReference type="AlphaFoldDB" id="A0A1F7U1M1"/>
<keyword evidence="6 8" id="KW-0030">Aminoacyl-tRNA synthetase</keyword>
<dbReference type="InterPro" id="IPR002306">
    <property type="entry name" value="Trp-tRNA-ligase"/>
</dbReference>
<dbReference type="InterPro" id="IPR001412">
    <property type="entry name" value="aa-tRNA-synth_I_CS"/>
</dbReference>
<evidence type="ECO:0000256" key="7">
    <source>
        <dbReference type="ARBA" id="ARBA00049929"/>
    </source>
</evidence>
<feature type="short sequence motif" description="'HIGH' region" evidence="8">
    <location>
        <begin position="9"/>
        <end position="17"/>
    </location>
</feature>
<gene>
    <name evidence="8" type="primary">trpS</name>
    <name evidence="10" type="ORF">A3C17_00305</name>
</gene>
<name>A0A1F7U1M1_9BACT</name>
<evidence type="ECO:0000256" key="8">
    <source>
        <dbReference type="HAMAP-Rule" id="MF_00140"/>
    </source>
</evidence>
<comment type="caution">
    <text evidence="10">The sequence shown here is derived from an EMBL/GenBank/DDBJ whole genome shotgun (WGS) entry which is preliminary data.</text>
</comment>
<dbReference type="InterPro" id="IPR050203">
    <property type="entry name" value="Trp-tRNA_synthetase"/>
</dbReference>
<dbReference type="PANTHER" id="PTHR43766">
    <property type="entry name" value="TRYPTOPHAN--TRNA LIGASE, MITOCHONDRIAL"/>
    <property type="match status" value="1"/>
</dbReference>
<dbReference type="GO" id="GO:0005524">
    <property type="term" value="F:ATP binding"/>
    <property type="evidence" value="ECO:0007669"/>
    <property type="project" value="UniProtKB-UniRule"/>
</dbReference>